<dbReference type="Proteomes" id="UP000076871">
    <property type="component" value="Unassembled WGS sequence"/>
</dbReference>
<reference evidence="1 2" key="1">
    <citation type="journal article" date="2016" name="Mol. Biol. Evol.">
        <title>Comparative Genomics of Early-Diverging Mushroom-Forming Fungi Provides Insights into the Origins of Lignocellulose Decay Capabilities.</title>
        <authorList>
            <person name="Nagy L.G."/>
            <person name="Riley R."/>
            <person name="Tritt A."/>
            <person name="Adam C."/>
            <person name="Daum C."/>
            <person name="Floudas D."/>
            <person name="Sun H."/>
            <person name="Yadav J.S."/>
            <person name="Pangilinan J."/>
            <person name="Larsson K.H."/>
            <person name="Matsuura K."/>
            <person name="Barry K."/>
            <person name="Labutti K."/>
            <person name="Kuo R."/>
            <person name="Ohm R.A."/>
            <person name="Bhattacharya S.S."/>
            <person name="Shirouzu T."/>
            <person name="Yoshinaga Y."/>
            <person name="Martin F.M."/>
            <person name="Grigoriev I.V."/>
            <person name="Hibbett D.S."/>
        </authorList>
    </citation>
    <scope>NUCLEOTIDE SEQUENCE [LARGE SCALE GENOMIC DNA]</scope>
    <source>
        <strain evidence="1 2">93-53</strain>
    </source>
</reference>
<gene>
    <name evidence="1" type="ORF">LAESUDRAFT_352570</name>
</gene>
<sequence>MACRLSIRWASSSWWKTASSHLAPLARQLLFQFTCNLRTPGCFASASYPFCRVFAVFSWVRYVHIWSCDDAGVLRCASSASQQRPNLPPCSSNRRLRHHAAGFTLFLVCLDTHGYRCLPVRSRRLRYPFPVDTHSHEGFFRLHFGRHEHIHLCHRVLALFHGKATIKVHMRHPSIIYDRLP</sequence>
<organism evidence="1 2">
    <name type="scientific">Laetiporus sulphureus 93-53</name>
    <dbReference type="NCBI Taxonomy" id="1314785"/>
    <lineage>
        <taxon>Eukaryota</taxon>
        <taxon>Fungi</taxon>
        <taxon>Dikarya</taxon>
        <taxon>Basidiomycota</taxon>
        <taxon>Agaricomycotina</taxon>
        <taxon>Agaricomycetes</taxon>
        <taxon>Polyporales</taxon>
        <taxon>Laetiporus</taxon>
    </lineage>
</organism>
<dbReference type="AlphaFoldDB" id="A0A165GUW3"/>
<dbReference type="EMBL" id="KV427608">
    <property type="protein sequence ID" value="KZT10846.1"/>
    <property type="molecule type" value="Genomic_DNA"/>
</dbReference>
<dbReference type="GeneID" id="63819162"/>
<accession>A0A165GUW3</accession>
<dbReference type="RefSeq" id="XP_040768586.1">
    <property type="nucleotide sequence ID" value="XM_040902131.1"/>
</dbReference>
<protein>
    <submittedName>
        <fullName evidence="1">Uncharacterized protein</fullName>
    </submittedName>
</protein>
<evidence type="ECO:0000313" key="1">
    <source>
        <dbReference type="EMBL" id="KZT10846.1"/>
    </source>
</evidence>
<name>A0A165GUW3_9APHY</name>
<proteinExistence type="predicted"/>
<keyword evidence="2" id="KW-1185">Reference proteome</keyword>
<dbReference type="InParanoid" id="A0A165GUW3"/>
<evidence type="ECO:0000313" key="2">
    <source>
        <dbReference type="Proteomes" id="UP000076871"/>
    </source>
</evidence>